<dbReference type="InterPro" id="IPR036465">
    <property type="entry name" value="vWFA_dom_sf"/>
</dbReference>
<gene>
    <name evidence="2" type="ORF">H0A72_03470</name>
</gene>
<dbReference type="Proteomes" id="UP000559809">
    <property type="component" value="Unassembled WGS sequence"/>
</dbReference>
<dbReference type="CDD" id="cd00198">
    <property type="entry name" value="vWFA"/>
    <property type="match status" value="1"/>
</dbReference>
<evidence type="ECO:0000313" key="3">
    <source>
        <dbReference type="Proteomes" id="UP000559809"/>
    </source>
</evidence>
<dbReference type="AlphaFoldDB" id="A0A853FXG1"/>
<name>A0A853FXG1_9BURK</name>
<protein>
    <submittedName>
        <fullName evidence="2">VWA domain-containing protein</fullName>
    </submittedName>
</protein>
<dbReference type="SUPFAM" id="SSF53300">
    <property type="entry name" value="vWA-like"/>
    <property type="match status" value="1"/>
</dbReference>
<dbReference type="PIRSF" id="PIRSF010256">
    <property type="entry name" value="CoxE_vWa"/>
    <property type="match status" value="1"/>
</dbReference>
<dbReference type="RefSeq" id="WP_180153679.1">
    <property type="nucleotide sequence ID" value="NZ_JACCEM010000002.1"/>
</dbReference>
<dbReference type="PANTHER" id="PTHR39338:SF6">
    <property type="entry name" value="BLL5662 PROTEIN"/>
    <property type="match status" value="1"/>
</dbReference>
<keyword evidence="3" id="KW-1185">Reference proteome</keyword>
<dbReference type="PANTHER" id="PTHR39338">
    <property type="entry name" value="BLL5662 PROTEIN-RELATED"/>
    <property type="match status" value="1"/>
</dbReference>
<sequence>MLSERIQSRYVGFAGFLRANGFKHADAAAGLRALALAGHLDGDVVRWTLRAALCGCPREWRRFDELFDLWFLPGARRRRTELRASGAGRLDAGPPGTLPGGGPGTPLDAPAQQREDAPGGAGSEGASPQEALKSADFRHLHEPGFLRALDALMQDFVKRLLRIELRRDRPSSSRGRRLDLARCLRRSVSHGGIPFELAWRTRRKRRPGLVLLLDVSRSMSLYSFFYLRLARVLASLLTDVHCFMFHTRLVGIGQALRDPDPVRAQESLGLLSSGWAGGTRIGDALEQFNRDYAARLLHARSCVLIASDGYDTGSAAQTADALTALRRRARSIIWLNPLAGRPGYTPVSACMQAALPLIDRLVPAGNLASLERALPDILRACR</sequence>
<dbReference type="InterPro" id="IPR008912">
    <property type="entry name" value="Uncharacterised_CoxE"/>
</dbReference>
<evidence type="ECO:0000313" key="2">
    <source>
        <dbReference type="EMBL" id="NYT48362.1"/>
    </source>
</evidence>
<accession>A0A853FXG1</accession>
<proteinExistence type="predicted"/>
<dbReference type="EMBL" id="JACCEM010000002">
    <property type="protein sequence ID" value="NYT48362.1"/>
    <property type="molecule type" value="Genomic_DNA"/>
</dbReference>
<organism evidence="2 3">
    <name type="scientific">Parapusillimonas granuli</name>
    <dbReference type="NCBI Taxonomy" id="380911"/>
    <lineage>
        <taxon>Bacteria</taxon>
        <taxon>Pseudomonadati</taxon>
        <taxon>Pseudomonadota</taxon>
        <taxon>Betaproteobacteria</taxon>
        <taxon>Burkholderiales</taxon>
        <taxon>Alcaligenaceae</taxon>
        <taxon>Parapusillimonas</taxon>
    </lineage>
</organism>
<dbReference type="Pfam" id="PF05762">
    <property type="entry name" value="VWA_CoxE"/>
    <property type="match status" value="1"/>
</dbReference>
<dbReference type="InterPro" id="IPR011195">
    <property type="entry name" value="UCP010256"/>
</dbReference>
<evidence type="ECO:0000256" key="1">
    <source>
        <dbReference type="SAM" id="MobiDB-lite"/>
    </source>
</evidence>
<comment type="caution">
    <text evidence="2">The sequence shown here is derived from an EMBL/GenBank/DDBJ whole genome shotgun (WGS) entry which is preliminary data.</text>
</comment>
<reference evidence="2 3" key="1">
    <citation type="submission" date="2020-07" db="EMBL/GenBank/DDBJ databases">
        <title>Taxonomic revisions and descriptions of new bacterial species based on genomic comparisons in the high-G+C-content subgroup of the family Alcaligenaceae.</title>
        <authorList>
            <person name="Szabo A."/>
            <person name="Felfoldi T."/>
        </authorList>
    </citation>
    <scope>NUCLEOTIDE SEQUENCE [LARGE SCALE GENOMIC DNA]</scope>
    <source>
        <strain evidence="2 3">LMG 24012</strain>
    </source>
</reference>
<feature type="region of interest" description="Disordered" evidence="1">
    <location>
        <begin position="83"/>
        <end position="129"/>
    </location>
</feature>